<dbReference type="AlphaFoldDB" id="A0AAV4S0L8"/>
<dbReference type="PROSITE" id="PS51257">
    <property type="entry name" value="PROKAR_LIPOPROTEIN"/>
    <property type="match status" value="1"/>
</dbReference>
<proteinExistence type="predicted"/>
<organism evidence="1 2">
    <name type="scientific">Caerostris extrusa</name>
    <name type="common">Bark spider</name>
    <name type="synonym">Caerostris bankana</name>
    <dbReference type="NCBI Taxonomy" id="172846"/>
    <lineage>
        <taxon>Eukaryota</taxon>
        <taxon>Metazoa</taxon>
        <taxon>Ecdysozoa</taxon>
        <taxon>Arthropoda</taxon>
        <taxon>Chelicerata</taxon>
        <taxon>Arachnida</taxon>
        <taxon>Araneae</taxon>
        <taxon>Araneomorphae</taxon>
        <taxon>Entelegynae</taxon>
        <taxon>Araneoidea</taxon>
        <taxon>Araneidae</taxon>
        <taxon>Caerostris</taxon>
    </lineage>
</organism>
<gene>
    <name evidence="1" type="ORF">CEXT_595261</name>
</gene>
<dbReference type="Proteomes" id="UP001054945">
    <property type="component" value="Unassembled WGS sequence"/>
</dbReference>
<sequence length="83" mass="9607">MLRNMSVFVTASLICISEDSKMCSACQHVTQACHLKRRFDHFSELGHESEGVESHQSRINSWAIIVLKRTRHFQQVLFISDED</sequence>
<evidence type="ECO:0000313" key="2">
    <source>
        <dbReference type="Proteomes" id="UP001054945"/>
    </source>
</evidence>
<protein>
    <recommendedName>
        <fullName evidence="3">Secreted protein</fullName>
    </recommendedName>
</protein>
<accession>A0AAV4S0L8</accession>
<reference evidence="1 2" key="1">
    <citation type="submission" date="2021-06" db="EMBL/GenBank/DDBJ databases">
        <title>Caerostris extrusa draft genome.</title>
        <authorList>
            <person name="Kono N."/>
            <person name="Arakawa K."/>
        </authorList>
    </citation>
    <scope>NUCLEOTIDE SEQUENCE [LARGE SCALE GENOMIC DNA]</scope>
</reference>
<dbReference type="EMBL" id="BPLR01008661">
    <property type="protein sequence ID" value="GIY26282.1"/>
    <property type="molecule type" value="Genomic_DNA"/>
</dbReference>
<comment type="caution">
    <text evidence="1">The sequence shown here is derived from an EMBL/GenBank/DDBJ whole genome shotgun (WGS) entry which is preliminary data.</text>
</comment>
<name>A0AAV4S0L8_CAEEX</name>
<keyword evidence="2" id="KW-1185">Reference proteome</keyword>
<evidence type="ECO:0000313" key="1">
    <source>
        <dbReference type="EMBL" id="GIY26282.1"/>
    </source>
</evidence>
<evidence type="ECO:0008006" key="3">
    <source>
        <dbReference type="Google" id="ProtNLM"/>
    </source>
</evidence>